<evidence type="ECO:0000313" key="2">
    <source>
        <dbReference type="Proteomes" id="UP000004277"/>
    </source>
</evidence>
<name>A0ACD3SQI2_9BURK</name>
<evidence type="ECO:0000313" key="1">
    <source>
        <dbReference type="EMBL" id="TMS58298.1"/>
    </source>
</evidence>
<keyword evidence="2" id="KW-1185">Reference proteome</keyword>
<protein>
    <submittedName>
        <fullName evidence="1">Uncharacterized protein</fullName>
    </submittedName>
</protein>
<sequence length="812" mass="89934">MPSPGQHESRCTNDSRGPGIHKWSEFCDSLQGALWSDANPISSRTVPEGDRVKVLRRWPFLVVMAWLLLSSLSAAADMVDVDIAPLQTGQSIMREMHMLRESAGKRVELGAAHHAKDWQPVRWKHLTSALQPETIWLGAGLYNSSKEPVRRLLTVDDWRLASVELWLLDPVSGAVRQYIQGGTRQSLAERPGMAMESVFSIELPPGEHVHAMWRIQGGAWHVIDVRMWEPQFFRVAEHREQMLHAALFGVMCALALVLLLFRSWRLAVLAAWLVAALAHEAAALGYITGYLAPAAREYFPWIIVALAVLRVMCFTAVACIVSELCNHRVWRTVYIGLIVLQAHVLLSYFFVDLLQAQWLALLSILLVLHLWPISLLSVRAHGDRYKQALLALLSLCWGMAVLRLVHNLHVAQLHLLFDHAHLVLIVQIVASLGIVGIYIMGQQAKERRLQQNIRTIEHGQRATLERLVALRTAELEQAIQRAEAANDAKNDFLARVSHDLRTPLTTIAGYAQLMQAEGGEIGRRAGIFRHSADHMLHLLTDLIEYARGAGGETLRMAPLYAHELFSNIAQEVEDLVASNNNHFMLEFDPELPPVLVLDGRRMRQVLINLLANAAKFTHDGTIKLTVESHADADMPQKIRLLVRVADTGQGMSADDRDRAFAPYFRGHNTTNKEGAGLGLPIVALWVKRMGGDVHLHSVLGIGTEVTVDMPVLVGTAGDLFTVPVIEPACPPVDAEVASTVREGLEKLPHAARADLERLLKMGAVTDIAAWASALPTPSPACQAFVDAVRMLAEEGRLSDIQCLLEGEAEGSR</sequence>
<comment type="caution">
    <text evidence="1">The sequence shown here is derived from an EMBL/GenBank/DDBJ whole genome shotgun (WGS) entry which is preliminary data.</text>
</comment>
<dbReference type="EMBL" id="AKCV02000015">
    <property type="protein sequence ID" value="TMS58298.1"/>
    <property type="molecule type" value="Genomic_DNA"/>
</dbReference>
<reference evidence="1" key="1">
    <citation type="submission" date="2019-05" db="EMBL/GenBank/DDBJ databases">
        <title>Revised genome assembly of Burkholderiaceae (previously Ralstonia) sp. PBA.</title>
        <authorList>
            <person name="Gan H.M."/>
        </authorList>
    </citation>
    <scope>NUCLEOTIDE SEQUENCE</scope>
    <source>
        <strain evidence="1">PBA</strain>
    </source>
</reference>
<dbReference type="Proteomes" id="UP000004277">
    <property type="component" value="Unassembled WGS sequence"/>
</dbReference>
<accession>A0ACD3SQI2</accession>
<gene>
    <name evidence="1" type="ORF">MW7_005970</name>
</gene>
<organism evidence="1 2">
    <name type="scientific">Imbroritus primus</name>
    <dbReference type="NCBI Taxonomy" id="3058603"/>
    <lineage>
        <taxon>Bacteria</taxon>
        <taxon>Pseudomonadati</taxon>
        <taxon>Pseudomonadota</taxon>
        <taxon>Betaproteobacteria</taxon>
        <taxon>Burkholderiales</taxon>
        <taxon>Burkholderiaceae</taxon>
        <taxon>Imbroritus</taxon>
    </lineage>
</organism>
<proteinExistence type="predicted"/>